<evidence type="ECO:0000313" key="4">
    <source>
        <dbReference type="WBParaSite" id="HPBE_0000584501-mRNA-1"/>
    </source>
</evidence>
<accession>A0A183FGP2</accession>
<gene>
    <name evidence="2" type="ORF">HPBE_LOCUS5846</name>
</gene>
<accession>A0A3P7XKC0</accession>
<reference evidence="2 3" key="1">
    <citation type="submission" date="2018-11" db="EMBL/GenBank/DDBJ databases">
        <authorList>
            <consortium name="Pathogen Informatics"/>
        </authorList>
    </citation>
    <scope>NUCLEOTIDE SEQUENCE [LARGE SCALE GENOMIC DNA]</scope>
</reference>
<evidence type="ECO:0000313" key="3">
    <source>
        <dbReference type="Proteomes" id="UP000050761"/>
    </source>
</evidence>
<proteinExistence type="predicted"/>
<dbReference type="OrthoDB" id="5863132at2759"/>
<dbReference type="EMBL" id="UZAH01025552">
    <property type="protein sequence ID" value="VDO66029.1"/>
    <property type="molecule type" value="Genomic_DNA"/>
</dbReference>
<dbReference type="AlphaFoldDB" id="A0A183FGP2"/>
<feature type="region of interest" description="Disordered" evidence="1">
    <location>
        <begin position="105"/>
        <end position="135"/>
    </location>
</feature>
<organism evidence="3 4">
    <name type="scientific">Heligmosomoides polygyrus</name>
    <name type="common">Parasitic roundworm</name>
    <dbReference type="NCBI Taxonomy" id="6339"/>
    <lineage>
        <taxon>Eukaryota</taxon>
        <taxon>Metazoa</taxon>
        <taxon>Ecdysozoa</taxon>
        <taxon>Nematoda</taxon>
        <taxon>Chromadorea</taxon>
        <taxon>Rhabditida</taxon>
        <taxon>Rhabditina</taxon>
        <taxon>Rhabditomorpha</taxon>
        <taxon>Strongyloidea</taxon>
        <taxon>Heligmosomidae</taxon>
        <taxon>Heligmosomoides</taxon>
    </lineage>
</organism>
<sequence length="235" mass="25948">MIRLEGANPEKAETVVTVVPGAAFEEPPRNKKNTNHGVITRLRNRLQRRILATFRPNKLKESQLVPTLPVIPQVLFPPPVSSPLRQTTRDLARMRSVRSILDHSALSAPTSRPISPPPSTEYDLSSDEGAKSSLSTSSAESILSWDRARTRDHEADASSISICSRDSVAVESSLLSLCSYHLNSTLVLHRTTSVPLLSCLEDDVAYVDGDSRHSRAITPVERKKLNHLAFRAKSR</sequence>
<dbReference type="Proteomes" id="UP000050761">
    <property type="component" value="Unassembled WGS sequence"/>
</dbReference>
<reference evidence="4" key="2">
    <citation type="submission" date="2019-09" db="UniProtKB">
        <authorList>
            <consortium name="WormBaseParasite"/>
        </authorList>
    </citation>
    <scope>IDENTIFICATION</scope>
</reference>
<evidence type="ECO:0000313" key="2">
    <source>
        <dbReference type="EMBL" id="VDO66029.1"/>
    </source>
</evidence>
<keyword evidence="3" id="KW-1185">Reference proteome</keyword>
<name>A0A183FGP2_HELPZ</name>
<dbReference type="WBParaSite" id="HPBE_0000584501-mRNA-1">
    <property type="protein sequence ID" value="HPBE_0000584501-mRNA-1"/>
    <property type="gene ID" value="HPBE_0000584501"/>
</dbReference>
<evidence type="ECO:0000256" key="1">
    <source>
        <dbReference type="SAM" id="MobiDB-lite"/>
    </source>
</evidence>
<protein>
    <submittedName>
        <fullName evidence="2 4">Uncharacterized protein</fullName>
    </submittedName>
</protein>